<evidence type="ECO:0000313" key="3">
    <source>
        <dbReference type="EMBL" id="QDU83002.1"/>
    </source>
</evidence>
<dbReference type="SUPFAM" id="SSF69318">
    <property type="entry name" value="Integrin alpha N-terminal domain"/>
    <property type="match status" value="1"/>
</dbReference>
<dbReference type="Pfam" id="PF13517">
    <property type="entry name" value="FG-GAP_3"/>
    <property type="match status" value="1"/>
</dbReference>
<proteinExistence type="predicted"/>
<gene>
    <name evidence="3" type="ORF">Pla163_00970</name>
</gene>
<protein>
    <submittedName>
        <fullName evidence="3">FG-GAP repeat protein</fullName>
    </submittedName>
</protein>
<dbReference type="AlphaFoldDB" id="A0A518CUV8"/>
<evidence type="ECO:0000256" key="2">
    <source>
        <dbReference type="SAM" id="SignalP"/>
    </source>
</evidence>
<accession>A0A518CUV8</accession>
<dbReference type="InterPro" id="IPR013517">
    <property type="entry name" value="FG-GAP"/>
</dbReference>
<name>A0A518CUV8_9BACT</name>
<evidence type="ECO:0000313" key="4">
    <source>
        <dbReference type="Proteomes" id="UP000319342"/>
    </source>
</evidence>
<dbReference type="Gene3D" id="2.130.10.130">
    <property type="entry name" value="Integrin alpha, N-terminal"/>
    <property type="match status" value="1"/>
</dbReference>
<dbReference type="RefSeq" id="WP_145181919.1">
    <property type="nucleotide sequence ID" value="NZ_CP036290.1"/>
</dbReference>
<feature type="chain" id="PRO_5021853662" evidence="2">
    <location>
        <begin position="19"/>
        <end position="573"/>
    </location>
</feature>
<dbReference type="PANTHER" id="PTHR46580">
    <property type="entry name" value="SENSOR KINASE-RELATED"/>
    <property type="match status" value="1"/>
</dbReference>
<dbReference type="InterPro" id="IPR028994">
    <property type="entry name" value="Integrin_alpha_N"/>
</dbReference>
<dbReference type="OrthoDB" id="221146at2"/>
<evidence type="ECO:0000256" key="1">
    <source>
        <dbReference type="ARBA" id="ARBA00022729"/>
    </source>
</evidence>
<dbReference type="EMBL" id="CP036290">
    <property type="protein sequence ID" value="QDU83002.1"/>
    <property type="molecule type" value="Genomic_DNA"/>
</dbReference>
<reference evidence="3 4" key="1">
    <citation type="submission" date="2019-02" db="EMBL/GenBank/DDBJ databases">
        <title>Deep-cultivation of Planctomycetes and their phenomic and genomic characterization uncovers novel biology.</title>
        <authorList>
            <person name="Wiegand S."/>
            <person name="Jogler M."/>
            <person name="Boedeker C."/>
            <person name="Pinto D."/>
            <person name="Vollmers J."/>
            <person name="Rivas-Marin E."/>
            <person name="Kohn T."/>
            <person name="Peeters S.H."/>
            <person name="Heuer A."/>
            <person name="Rast P."/>
            <person name="Oberbeckmann S."/>
            <person name="Bunk B."/>
            <person name="Jeske O."/>
            <person name="Meyerdierks A."/>
            <person name="Storesund J.E."/>
            <person name="Kallscheuer N."/>
            <person name="Luecker S."/>
            <person name="Lage O.M."/>
            <person name="Pohl T."/>
            <person name="Merkel B.J."/>
            <person name="Hornburger P."/>
            <person name="Mueller R.-W."/>
            <person name="Bruemmer F."/>
            <person name="Labrenz M."/>
            <person name="Spormann A.M."/>
            <person name="Op den Camp H."/>
            <person name="Overmann J."/>
            <person name="Amann R."/>
            <person name="Jetten M.S.M."/>
            <person name="Mascher T."/>
            <person name="Medema M.H."/>
            <person name="Devos D.P."/>
            <person name="Kaster A.-K."/>
            <person name="Ovreas L."/>
            <person name="Rohde M."/>
            <person name="Galperin M.Y."/>
            <person name="Jogler C."/>
        </authorList>
    </citation>
    <scope>NUCLEOTIDE SEQUENCE [LARGE SCALE GENOMIC DNA]</scope>
    <source>
        <strain evidence="3 4">Pla163</strain>
    </source>
</reference>
<dbReference type="PANTHER" id="PTHR46580:SF2">
    <property type="entry name" value="MAM DOMAIN-CONTAINING PROTEIN"/>
    <property type="match status" value="1"/>
</dbReference>
<sequence length="573" mass="61760" precursor="true">MVTLFCALALLAPTCVQGAPAAAATADPPKAATHGSTVIELEDDATRVALRDLDGDGRRDVVLVGPAGVRVRIQDADGTFGPERGTADGAELFRWPGDHLAWCLADLDGDGAIELVVLGGDGVVSVHPAGADGVAESRVVLESQCYLPHGLTRMGFARDVNVDGRVDLVLPGAGEYRIHLRGEDGTYADAIRIAFDVNVRYEVGDPTSLDSSFGQTVRVPWFGIEDVDGDGLEDLVARTADRVDFYLARPELPAAPTWSLDLEKLRRELPERGDIDFDNLLANIEPGVEYTLAELDGVAPRDLVLQMAGTVKVYLGGSVRGVDGDPDQVLRISGNLLDVLVRDTDGDGVSDLQMLRGDKVSLGRVLRWLILPGTLDFELFTYRNEGGAFSRKPTRRNTVSLKIPRLLSLIEQVEEVEDEVERQQSVPARRIRLAPGAADAPALDVVDVRPGQLDFFAACAPPLEDDVLRAFRDGDVQRGFQDLVLDDLDRMGDGETKVIDVGDLDTWTYSPGAALRESHKGREPVSSVPTVFEGDEEPAIVVSDLDGDGGGDVVLWRAREGGGHTLQLIVLRN</sequence>
<keyword evidence="4" id="KW-1185">Reference proteome</keyword>
<feature type="signal peptide" evidence="2">
    <location>
        <begin position="1"/>
        <end position="18"/>
    </location>
</feature>
<keyword evidence="1 2" id="KW-0732">Signal</keyword>
<dbReference type="Proteomes" id="UP000319342">
    <property type="component" value="Chromosome"/>
</dbReference>
<organism evidence="3 4">
    <name type="scientific">Rohdeia mirabilis</name>
    <dbReference type="NCBI Taxonomy" id="2528008"/>
    <lineage>
        <taxon>Bacteria</taxon>
        <taxon>Pseudomonadati</taxon>
        <taxon>Planctomycetota</taxon>
        <taxon>Planctomycetia</taxon>
        <taxon>Planctomycetia incertae sedis</taxon>
        <taxon>Rohdeia</taxon>
    </lineage>
</organism>